<keyword evidence="8" id="KW-1185">Reference proteome</keyword>
<feature type="signal peptide" evidence="5">
    <location>
        <begin position="1"/>
        <end position="22"/>
    </location>
</feature>
<dbReference type="InterPro" id="IPR011041">
    <property type="entry name" value="Quinoprot_gluc/sorb_DH_b-prop"/>
</dbReference>
<dbReference type="EMBL" id="CP022957">
    <property type="protein sequence ID" value="ASV31179.1"/>
    <property type="molecule type" value="Genomic_DNA"/>
</dbReference>
<dbReference type="AlphaFoldDB" id="A0A223V8G9"/>
<dbReference type="Pfam" id="PF00034">
    <property type="entry name" value="Cytochrom_C"/>
    <property type="match status" value="1"/>
</dbReference>
<dbReference type="InterPro" id="IPR009056">
    <property type="entry name" value="Cyt_c-like_dom"/>
</dbReference>
<proteinExistence type="predicted"/>
<gene>
    <name evidence="7" type="ORF">CJ263_13690</name>
</gene>
<sequence>MKNHFIRFIAILAIVAMTNACNTETKNETTNQASEIKFNIPEGFTLEEIYHPSNNGQGSWVALAQADNDQIYACDQYGNIYQFNAPKIGETLSSKNVIPLELEIGEAHGLLWAFNSLYVAVNKNWDDEIPDEEERGSGIYRITDADNDGALDSITMLLKLDGAGEHGPHSFVLSPDGTEIYFIAGNHTLIPETVKENSLLPTNWDEDNLFPPYLDARGHANDIKAPGGWIVKFNEDGTDWELISAGYRNPFDMAFNNDGELFAYDADMEWDIGMPWYRPTRINHVTSGSEYGWRTGSGKWPAYYPDNLPAVHNLEQGSPTAVLSASTLNFPSEYKNGLFVMDWSFGTVYFIDLKPNGSSYTAEREEFLSGTPLPLTDMIAGHDGNLYFATGGRRLDSHLYRLRYTGAESTAVLAKSEADKSKRNLRKQLEQFHKATGPEGVTLAWQHLNEPDRFLRYAARVVLEHQPVNSWLKNYTNETDAVKIIEASIALTHQGDKKLQPLILNKLQQIDINALPAEKQMDLLRAYSLNFIRMGPPSKNEGAAIIDKLNPLFPNSNNSISKELGQILLYLNADGIIEKLVQQLEYHTENKTVTEGVEMLSEEASLRSEQYGPLIRDVIEKMPPSEAIYYGMLLSNAKEGWTKDLRKRYFLWYYDVLAANGGMSFKAYMENVRQRAMNNVPDDQRPYFEEISGSYSPTSVMEDLPQPIGPGGNYTGGDMGDIVWGDDGLNNYKGTIEDGKRAFAAATCILCHRIRGEGGATGPDLTQAHTKFGTYDLLFAIYSPNDEISDQYANTLFHLENGNKIAGRIKSETEEEVVLMPNPFNETYTTTLNKKEITKRELSPISPMPSGLLNHLGKKEIVDLIAYINAGGDENHELYTESKEK</sequence>
<evidence type="ECO:0000313" key="7">
    <source>
        <dbReference type="EMBL" id="ASV31179.1"/>
    </source>
</evidence>
<keyword evidence="3 4" id="KW-0408">Iron</keyword>
<evidence type="ECO:0000256" key="4">
    <source>
        <dbReference type="PROSITE-ProRule" id="PRU00433"/>
    </source>
</evidence>
<dbReference type="Proteomes" id="UP000215244">
    <property type="component" value="Chromosome"/>
</dbReference>
<dbReference type="SUPFAM" id="SSF50952">
    <property type="entry name" value="Soluble quinoprotein glucose dehydrogenase"/>
    <property type="match status" value="1"/>
</dbReference>
<protein>
    <recommendedName>
        <fullName evidence="6">Cytochrome c domain-containing protein</fullName>
    </recommendedName>
</protein>
<dbReference type="InterPro" id="IPR011042">
    <property type="entry name" value="6-blade_b-propeller_TolB-like"/>
</dbReference>
<dbReference type="PANTHER" id="PTHR33546:SF1">
    <property type="entry name" value="LARGE, MULTIFUNCTIONAL SECRETED PROTEIN"/>
    <property type="match status" value="1"/>
</dbReference>
<dbReference type="KEGG" id="marb:CJ263_13690"/>
<evidence type="ECO:0000256" key="5">
    <source>
        <dbReference type="SAM" id="SignalP"/>
    </source>
</evidence>
<evidence type="ECO:0000259" key="6">
    <source>
        <dbReference type="PROSITE" id="PS51007"/>
    </source>
</evidence>
<reference evidence="7 8" key="1">
    <citation type="submission" date="2017-08" db="EMBL/GenBank/DDBJ databases">
        <title>The complete genome sequence of Maribacter sp. B1, isolated from deep-sea sediment.</title>
        <authorList>
            <person name="Wu Y.-H."/>
            <person name="Cheng H."/>
            <person name="Xu X.-W."/>
        </authorList>
    </citation>
    <scope>NUCLEOTIDE SEQUENCE [LARGE SCALE GENOMIC DNA]</scope>
    <source>
        <strain evidence="7 8">B1</strain>
    </source>
</reference>
<keyword evidence="1 4" id="KW-0349">Heme</keyword>
<feature type="chain" id="PRO_5012713951" description="Cytochrome c domain-containing protein" evidence="5">
    <location>
        <begin position="23"/>
        <end position="885"/>
    </location>
</feature>
<evidence type="ECO:0000256" key="2">
    <source>
        <dbReference type="ARBA" id="ARBA00022723"/>
    </source>
</evidence>
<evidence type="ECO:0000256" key="3">
    <source>
        <dbReference type="ARBA" id="ARBA00023004"/>
    </source>
</evidence>
<evidence type="ECO:0000313" key="8">
    <source>
        <dbReference type="Proteomes" id="UP000215244"/>
    </source>
</evidence>
<dbReference type="PROSITE" id="PS51007">
    <property type="entry name" value="CYTC"/>
    <property type="match status" value="1"/>
</dbReference>
<keyword evidence="5" id="KW-0732">Signal</keyword>
<keyword evidence="2 4" id="KW-0479">Metal-binding</keyword>
<feature type="domain" description="Cytochrome c" evidence="6">
    <location>
        <begin position="734"/>
        <end position="872"/>
    </location>
</feature>
<dbReference type="SUPFAM" id="SSF46626">
    <property type="entry name" value="Cytochrome c"/>
    <property type="match status" value="1"/>
</dbReference>
<dbReference type="GO" id="GO:0020037">
    <property type="term" value="F:heme binding"/>
    <property type="evidence" value="ECO:0007669"/>
    <property type="project" value="InterPro"/>
</dbReference>
<organism evidence="7 8">
    <name type="scientific">Maribacter cobaltidurans</name>
    <dbReference type="NCBI Taxonomy" id="1178778"/>
    <lineage>
        <taxon>Bacteria</taxon>
        <taxon>Pseudomonadati</taxon>
        <taxon>Bacteroidota</taxon>
        <taxon>Flavobacteriia</taxon>
        <taxon>Flavobacteriales</taxon>
        <taxon>Flavobacteriaceae</taxon>
        <taxon>Maribacter</taxon>
    </lineage>
</organism>
<dbReference type="Gene3D" id="1.10.760.10">
    <property type="entry name" value="Cytochrome c-like domain"/>
    <property type="match status" value="1"/>
</dbReference>
<dbReference type="Gene3D" id="2.120.10.30">
    <property type="entry name" value="TolB, C-terminal domain"/>
    <property type="match status" value="1"/>
</dbReference>
<dbReference type="InterPro" id="IPR013427">
    <property type="entry name" value="Haem-bd_dom_put"/>
</dbReference>
<dbReference type="GO" id="GO:0046872">
    <property type="term" value="F:metal ion binding"/>
    <property type="evidence" value="ECO:0007669"/>
    <property type="project" value="UniProtKB-KW"/>
</dbReference>
<dbReference type="InterPro" id="IPR036909">
    <property type="entry name" value="Cyt_c-like_dom_sf"/>
</dbReference>
<evidence type="ECO:0000256" key="1">
    <source>
        <dbReference type="ARBA" id="ARBA00022617"/>
    </source>
</evidence>
<dbReference type="NCBIfam" id="TIGR02603">
    <property type="entry name" value="CxxCH_TIGR02603"/>
    <property type="match status" value="1"/>
</dbReference>
<dbReference type="OrthoDB" id="627427at2"/>
<dbReference type="PANTHER" id="PTHR33546">
    <property type="entry name" value="LARGE, MULTIFUNCTIONAL SECRETED PROTEIN-RELATED"/>
    <property type="match status" value="1"/>
</dbReference>
<dbReference type="GO" id="GO:0009055">
    <property type="term" value="F:electron transfer activity"/>
    <property type="evidence" value="ECO:0007669"/>
    <property type="project" value="InterPro"/>
</dbReference>
<dbReference type="RefSeq" id="WP_094997790.1">
    <property type="nucleotide sequence ID" value="NZ_BMJL01000004.1"/>
</dbReference>
<name>A0A223V8G9_9FLAO</name>
<accession>A0A223V8G9</accession>